<evidence type="ECO:0000256" key="1">
    <source>
        <dbReference type="ARBA" id="ARBA00022729"/>
    </source>
</evidence>
<dbReference type="InterPro" id="IPR026444">
    <property type="entry name" value="Secre_tail"/>
</dbReference>
<sequence length="1877" mass="213259">MDPIENNLTNGVSVQVFHWDEAQPGNKGNLIYGVYSTGESEDYVYTDWITGYLGLLAIENHTSDIFRRGKNTGVAYIKNVGGEGMQTHIPEYPVIIEFNVRNATFKEVKIPGVGTFTPKELLEKNSLRLNVKVFKKDASIEEYAFSSDGGDNEDGIYGLADKISAKIGDSVVFSIADRGKRPIFKGLPKIWLSAAMAQRRFMCTPDYEPNQVEPWDPFIAQTHYRMINSYPDNFQSKSNDFLDEDEPQYKWSWIAQRRTDPTKTVYKQDVYYPKTKTFQKGSNTWIQRESQSIGWAKEMLNYWEQNNNDFNYSGSASYLSAFDNDEYLYIGSKEKNSKNEDWSGEGITSIKTFTDNNKKDNWQHMWPSETDDWGNTYPIEWDSRGYPSRGVILNDLVTAYQKVKAPETYDEDYYYNGYEIEDYNTFFTVSDGLEMPVSRAPDDTMPLAYENGMWFNAKNSEGNNTHPGEVTISAGDQTISFRLETTSPQDTDSGFYGSLKGTQYPLGFGNESTYILTGVKDEDKFNYIIKLLEGQDGKGTPIVTKSFKFGGGEGYEPLEYNSVNKTLSATFKVYSGASFFVAYYDAGYGEVPIAGRAPMIMDPVTSLTIPGGNPYPYSDESLLPTGIVAPCEDKSWYSTFNPNCYSAFGYDKFVDDLVELNEGQGERPLETQNELRRNQDTGRGFTEQYGSAYIKPYIREYVLRQGEKAKFSCMDAGRKMESFWDIGQDPYLSWRELARRMPVDTIAKNLTYKLYKIENGNIAFIEEQTTRHYEYQFDDIGDYELRANFTDFFNLETVSPATLKIKVTDLPANANDATKFNEHIKRGSFKIRKLDPDEKAILETFNIGEDDLDNFLVADVDYILSEYAYGSGPRATNYQHRFGDQNDFNDQYAWYTVDNEGVETFIDNPEFVNNFINAFIPEDHWPTNWGNSWLRHTSSNYFPKEDIDKDSVENDNTSVAYYTLMNKLFISTEETQSELGFLRWHPWIAPTPTHGDKFNRWIKTSMDLHDFFNNGKGVFSGNAYVDIENVTNASDYLVSSAGYGSYASTPEENEMNSHLTDDIKNKIKMYHDLKNGRMVLFNKADHEKIVLYNKNPGYQSDKYGFDNSVYPEDIYIDAQTIEYLDTNVNRLSGIPILTFDSAEYGTTEFNTEYLISHNNNVHVSSNIVHNGFDRYLKILAKNNNPGGNEVINIKISLYGTLNDGENIPNEISSTITGIRLNRIYKESPVIKYLAKNKDDINIPSTKISPPNDDDDNWQTRIFKPAEGYTYDDLKYFVIQIKLSPGATAEFYLDDVYLENGSSTAWTLADYDSDRNGVTAETDDEEFLDWLQRTAIRYFLWNYREVNVKGNIGAVVLESATDVDKVTPSGIGFGIAATILAAEKGMITDFVAQDRVQKMTTWLANLNPNDGEDGWHGVPWHYLNKDYNGGSVFGEGYGEVSTIDWAICTAALRVARQKYKTVNTTIKNNVDALLGDTKWGKFMVFSYSDPTKHHITDYRLSMDCDPKTGDPNNGNFWGLAFSEETELVYGEALAAMYEFYEEGSNVSDYVFEDDLQFIERTKKDCFFPSWFGAGFTYNWYQLWAGNDDDDAFNGKSIYNDNSIKAYTHDYNTAMTLFGKPYMGFTAVSCVNEIYDDGWIDHNRYVSNQGSNKHLTDDDEEVIQVAPAPYGAALALPFTKNNAVEALREYVNLGFYNQYLGLPDNVQLTNLKGLAPIPSWKQIELNIGPMALAIDQLNDETISSLYLGDYNASESVFEMLNNFADEVCSDSGKSIKPKKEDLETTENDNALVNSAVKLYPNPVSDELNLWFSVNKSGSYQVMIVNLLGEVVLDKKLNLNEGINEVQLTNNIRSVCKSSGLYLIGVKGLELQKIMKLVVE</sequence>
<feature type="compositionally biased region" description="Basic and acidic residues" evidence="2">
    <location>
        <begin position="664"/>
        <end position="680"/>
    </location>
</feature>
<organism evidence="4 5">
    <name type="scientific">Flaviramulus aquimarinus</name>
    <dbReference type="NCBI Taxonomy" id="1170456"/>
    <lineage>
        <taxon>Bacteria</taxon>
        <taxon>Pseudomonadati</taxon>
        <taxon>Bacteroidota</taxon>
        <taxon>Flavobacteriia</taxon>
        <taxon>Flavobacteriales</taxon>
        <taxon>Flavobacteriaceae</taxon>
        <taxon>Flaviramulus</taxon>
    </lineage>
</organism>
<dbReference type="Pfam" id="PF18962">
    <property type="entry name" value="Por_Secre_tail"/>
    <property type="match status" value="1"/>
</dbReference>
<keyword evidence="1" id="KW-0732">Signal</keyword>
<reference evidence="5" key="1">
    <citation type="journal article" date="2019" name="Int. J. Syst. Evol. Microbiol.">
        <title>The Global Catalogue of Microorganisms (GCM) 10K type strain sequencing project: providing services to taxonomists for standard genome sequencing and annotation.</title>
        <authorList>
            <consortium name="The Broad Institute Genomics Platform"/>
            <consortium name="The Broad Institute Genome Sequencing Center for Infectious Disease"/>
            <person name="Wu L."/>
            <person name="Ma J."/>
        </authorList>
    </citation>
    <scope>NUCLEOTIDE SEQUENCE [LARGE SCALE GENOMIC DNA]</scope>
    <source>
        <strain evidence="5">JCM 18274</strain>
    </source>
</reference>
<dbReference type="EMBL" id="BAABJH010000001">
    <property type="protein sequence ID" value="GAA4888088.1"/>
    <property type="molecule type" value="Genomic_DNA"/>
</dbReference>
<comment type="caution">
    <text evidence="4">The sequence shown here is derived from an EMBL/GenBank/DDBJ whole genome shotgun (WGS) entry which is preliminary data.</text>
</comment>
<evidence type="ECO:0000259" key="3">
    <source>
        <dbReference type="Pfam" id="PF18962"/>
    </source>
</evidence>
<protein>
    <recommendedName>
        <fullName evidence="3">Secretion system C-terminal sorting domain-containing protein</fullName>
    </recommendedName>
</protein>
<gene>
    <name evidence="4" type="ORF">GCM10023311_09950</name>
</gene>
<feature type="domain" description="Secretion system C-terminal sorting" evidence="3">
    <location>
        <begin position="1796"/>
        <end position="1876"/>
    </location>
</feature>
<evidence type="ECO:0000256" key="2">
    <source>
        <dbReference type="SAM" id="MobiDB-lite"/>
    </source>
</evidence>
<dbReference type="Proteomes" id="UP001500433">
    <property type="component" value="Unassembled WGS sequence"/>
</dbReference>
<feature type="region of interest" description="Disordered" evidence="2">
    <location>
        <begin position="664"/>
        <end position="683"/>
    </location>
</feature>
<evidence type="ECO:0000313" key="5">
    <source>
        <dbReference type="Proteomes" id="UP001500433"/>
    </source>
</evidence>
<name>A0ABP9EV04_9FLAO</name>
<accession>A0ABP9EV04</accession>
<proteinExistence type="predicted"/>
<dbReference type="NCBIfam" id="TIGR04183">
    <property type="entry name" value="Por_Secre_tail"/>
    <property type="match status" value="1"/>
</dbReference>
<evidence type="ECO:0000313" key="4">
    <source>
        <dbReference type="EMBL" id="GAA4888088.1"/>
    </source>
</evidence>
<keyword evidence="5" id="KW-1185">Reference proteome</keyword>
<dbReference type="Gene3D" id="1.50.10.140">
    <property type="match status" value="1"/>
</dbReference>